<evidence type="ECO:0000256" key="1">
    <source>
        <dbReference type="SAM" id="MobiDB-lite"/>
    </source>
</evidence>
<reference evidence="2" key="1">
    <citation type="submission" date="2021-01" db="EMBL/GenBank/DDBJ databases">
        <authorList>
            <person name="Corre E."/>
            <person name="Pelletier E."/>
            <person name="Niang G."/>
            <person name="Scheremetjew M."/>
            <person name="Finn R."/>
            <person name="Kale V."/>
            <person name="Holt S."/>
            <person name="Cochrane G."/>
            <person name="Meng A."/>
            <person name="Brown T."/>
            <person name="Cohen L."/>
        </authorList>
    </citation>
    <scope>NUCLEOTIDE SEQUENCE</scope>
    <source>
        <strain evidence="2">NIES-381</strain>
    </source>
</reference>
<organism evidence="2">
    <name type="scientific">Eutreptiella gymnastica</name>
    <dbReference type="NCBI Taxonomy" id="73025"/>
    <lineage>
        <taxon>Eukaryota</taxon>
        <taxon>Discoba</taxon>
        <taxon>Euglenozoa</taxon>
        <taxon>Euglenida</taxon>
        <taxon>Spirocuta</taxon>
        <taxon>Euglenophyceae</taxon>
        <taxon>Eutreptiales</taxon>
        <taxon>Eutreptiaceae</taxon>
        <taxon>Eutreptiella</taxon>
    </lineage>
</organism>
<dbReference type="EMBL" id="HBGA01064275">
    <property type="protein sequence ID" value="CAD9012747.1"/>
    <property type="molecule type" value="Transcribed_RNA"/>
</dbReference>
<feature type="region of interest" description="Disordered" evidence="1">
    <location>
        <begin position="1"/>
        <end position="88"/>
    </location>
</feature>
<dbReference type="AlphaFoldDB" id="A0A7S1IHU3"/>
<name>A0A7S1IHU3_9EUGL</name>
<accession>A0A7S1IHU3</accession>
<evidence type="ECO:0000313" key="2">
    <source>
        <dbReference type="EMBL" id="CAD9012747.1"/>
    </source>
</evidence>
<protein>
    <submittedName>
        <fullName evidence="2">Uncharacterized protein</fullName>
    </submittedName>
</protein>
<sequence>MSGKGFVGVTRRGIAGNPVGRPFGFGALEDDEVEECNPQLQSPDTQDVEEVCESNGGAQQVHDAENNQDARGLARLAHPLFDERSGAEQPEAQMLINMIVAHATALGCSFPEEPFGSDVEVNDDERTMRDRTGKGIVHDPRNGPGRAVCSTNFKDYFGILGGEEEDLSISDAEGL</sequence>
<proteinExistence type="predicted"/>
<gene>
    <name evidence="2" type="ORF">EGYM00392_LOCUS23849</name>
</gene>